<comment type="caution">
    <text evidence="1">The sequence shown here is derived from an EMBL/GenBank/DDBJ whole genome shotgun (WGS) entry which is preliminary data.</text>
</comment>
<gene>
    <name evidence="1" type="ORF">EBQ25_08625</name>
</gene>
<dbReference type="SUPFAM" id="SSF52540">
    <property type="entry name" value="P-loop containing nucleoside triphosphate hydrolases"/>
    <property type="match status" value="1"/>
</dbReference>
<dbReference type="Gene3D" id="3.40.50.300">
    <property type="entry name" value="P-loop containing nucleotide triphosphate hydrolases"/>
    <property type="match status" value="1"/>
</dbReference>
<proteinExistence type="predicted"/>
<dbReference type="EMBL" id="RDQL01000010">
    <property type="protein sequence ID" value="RMW98772.1"/>
    <property type="molecule type" value="Genomic_DNA"/>
</dbReference>
<sequence>MVDVMSSSSDKKIIIIAGPNGAGKTTFARSFLPQEAHCSRFINADLIAAGLSPFAPEAVAIKAGRLMLDEIEACVQRGESFAFETTLAGLGYLRHIRRWQSMGYRVSLYFLQLPNADFAVQRVAERVRQGGHDIPEPVIRRRFESGLANLKRYTRTVDKWAVYQNSGSTPVLIGWGEKS</sequence>
<evidence type="ECO:0000313" key="1">
    <source>
        <dbReference type="EMBL" id="RMW98772.1"/>
    </source>
</evidence>
<dbReference type="PANTHER" id="PTHR39206:SF1">
    <property type="entry name" value="SLL8004 PROTEIN"/>
    <property type="match status" value="1"/>
</dbReference>
<dbReference type="AlphaFoldDB" id="A0A3M6Q6F9"/>
<accession>A0A3M6Q6F9</accession>
<name>A0A3M6Q6F9_9BURK</name>
<protein>
    <submittedName>
        <fullName evidence="1">Zeta toxin family protein</fullName>
    </submittedName>
</protein>
<reference evidence="1 2" key="1">
    <citation type="submission" date="2018-10" db="EMBL/GenBank/DDBJ databases">
        <title>Comamonadaceae CDC group NO-1 genome sequencing and assembly.</title>
        <authorList>
            <person name="Bernier A.-M."/>
            <person name="Bernard K."/>
        </authorList>
    </citation>
    <scope>NUCLEOTIDE SEQUENCE [LARGE SCALE GENOMIC DNA]</scope>
    <source>
        <strain evidence="1 2">NML161473</strain>
    </source>
</reference>
<keyword evidence="2" id="KW-1185">Reference proteome</keyword>
<dbReference type="InterPro" id="IPR027417">
    <property type="entry name" value="P-loop_NTPase"/>
</dbReference>
<dbReference type="Proteomes" id="UP000267035">
    <property type="component" value="Unassembled WGS sequence"/>
</dbReference>
<organism evidence="1 2">
    <name type="scientific">Allofranklinella schreckenbergeri</name>
    <dbReference type="NCBI Taxonomy" id="1076744"/>
    <lineage>
        <taxon>Bacteria</taxon>
        <taxon>Pseudomonadati</taxon>
        <taxon>Pseudomonadota</taxon>
        <taxon>Betaproteobacteria</taxon>
        <taxon>Burkholderiales</taxon>
        <taxon>Comamonadaceae</taxon>
        <taxon>Allofranklinella</taxon>
    </lineage>
</organism>
<dbReference type="Pfam" id="PF13671">
    <property type="entry name" value="AAA_33"/>
    <property type="match status" value="1"/>
</dbReference>
<evidence type="ECO:0000313" key="2">
    <source>
        <dbReference type="Proteomes" id="UP000267035"/>
    </source>
</evidence>
<dbReference type="PANTHER" id="PTHR39206">
    <property type="entry name" value="SLL8004 PROTEIN"/>
    <property type="match status" value="1"/>
</dbReference>